<dbReference type="AlphaFoldDB" id="A0A2G8SGU1"/>
<protein>
    <submittedName>
        <fullName evidence="3">Uncharacterized protein</fullName>
    </submittedName>
</protein>
<evidence type="ECO:0000256" key="1">
    <source>
        <dbReference type="SAM" id="MobiDB-lite"/>
    </source>
</evidence>
<keyword evidence="2" id="KW-0812">Transmembrane</keyword>
<keyword evidence="2" id="KW-0472">Membrane</keyword>
<feature type="transmembrane region" description="Helical" evidence="2">
    <location>
        <begin position="211"/>
        <end position="234"/>
    </location>
</feature>
<feature type="compositionally biased region" description="Low complexity" evidence="1">
    <location>
        <begin position="121"/>
        <end position="132"/>
    </location>
</feature>
<dbReference type="EMBL" id="AYKW01000009">
    <property type="protein sequence ID" value="PIL32972.1"/>
    <property type="molecule type" value="Genomic_DNA"/>
</dbReference>
<accession>A0A2G8SGU1</accession>
<keyword evidence="4" id="KW-1185">Reference proteome</keyword>
<feature type="compositionally biased region" description="Polar residues" evidence="1">
    <location>
        <begin position="133"/>
        <end position="146"/>
    </location>
</feature>
<evidence type="ECO:0000313" key="4">
    <source>
        <dbReference type="Proteomes" id="UP000230002"/>
    </source>
</evidence>
<sequence length="308" mass="31784">MPPNNPTPSAPSKTPSSSPTPHGIPLIQATSSSDFQGQVIRCYRRPILPGCQFLVLPGPYTTAASTLAAELTGGTTARSSSSFYSFSAVSTPLPPPDAPDPNSRGATPESSSSPQWGFPTSSDFRVSSQSSSGIGTAESTNASTALPTVEHSTAALTSGLLPARATAISAPAVTDLAPSPPGSGVPDLHPASYTPHLAARASNANSHLSDGSVVCLAIGVGVLAACVGVILSWYTARGRRRAARGPHDCCDYSLEGPEDSHRHFGSSASTMTASSVDRGRHGGEMMSEWPMRHMREDMANKVKLSGDD</sequence>
<evidence type="ECO:0000313" key="3">
    <source>
        <dbReference type="EMBL" id="PIL32972.1"/>
    </source>
</evidence>
<keyword evidence="2" id="KW-1133">Transmembrane helix</keyword>
<feature type="region of interest" description="Disordered" evidence="1">
    <location>
        <begin position="86"/>
        <end position="146"/>
    </location>
</feature>
<feature type="compositionally biased region" description="Polar residues" evidence="1">
    <location>
        <begin position="104"/>
        <end position="120"/>
    </location>
</feature>
<proteinExistence type="predicted"/>
<dbReference type="Proteomes" id="UP000230002">
    <property type="component" value="Unassembled WGS sequence"/>
</dbReference>
<reference evidence="3 4" key="1">
    <citation type="journal article" date="2015" name="Sci. Rep.">
        <title>Chromosome-level genome map provides insights into diverse defense mechanisms in the medicinal fungus Ganoderma sinense.</title>
        <authorList>
            <person name="Zhu Y."/>
            <person name="Xu J."/>
            <person name="Sun C."/>
            <person name="Zhou S."/>
            <person name="Xu H."/>
            <person name="Nelson D.R."/>
            <person name="Qian J."/>
            <person name="Song J."/>
            <person name="Luo H."/>
            <person name="Xiang L."/>
            <person name="Li Y."/>
            <person name="Xu Z."/>
            <person name="Ji A."/>
            <person name="Wang L."/>
            <person name="Lu S."/>
            <person name="Hayward A."/>
            <person name="Sun W."/>
            <person name="Li X."/>
            <person name="Schwartz D.C."/>
            <person name="Wang Y."/>
            <person name="Chen S."/>
        </authorList>
    </citation>
    <scope>NUCLEOTIDE SEQUENCE [LARGE SCALE GENOMIC DNA]</scope>
    <source>
        <strain evidence="3 4">ZZ0214-1</strain>
    </source>
</reference>
<name>A0A2G8SGU1_9APHY</name>
<feature type="compositionally biased region" description="Polar residues" evidence="1">
    <location>
        <begin position="266"/>
        <end position="275"/>
    </location>
</feature>
<feature type="region of interest" description="Disordered" evidence="1">
    <location>
        <begin position="1"/>
        <end position="25"/>
    </location>
</feature>
<feature type="region of interest" description="Disordered" evidence="1">
    <location>
        <begin position="260"/>
        <end position="280"/>
    </location>
</feature>
<comment type="caution">
    <text evidence="3">The sequence shown here is derived from an EMBL/GenBank/DDBJ whole genome shotgun (WGS) entry which is preliminary data.</text>
</comment>
<evidence type="ECO:0000256" key="2">
    <source>
        <dbReference type="SAM" id="Phobius"/>
    </source>
</evidence>
<organism evidence="3 4">
    <name type="scientific">Ganoderma sinense ZZ0214-1</name>
    <dbReference type="NCBI Taxonomy" id="1077348"/>
    <lineage>
        <taxon>Eukaryota</taxon>
        <taxon>Fungi</taxon>
        <taxon>Dikarya</taxon>
        <taxon>Basidiomycota</taxon>
        <taxon>Agaricomycotina</taxon>
        <taxon>Agaricomycetes</taxon>
        <taxon>Polyporales</taxon>
        <taxon>Polyporaceae</taxon>
        <taxon>Ganoderma</taxon>
    </lineage>
</organism>
<gene>
    <name evidence="3" type="ORF">GSI_05090</name>
</gene>
<feature type="compositionally biased region" description="Low complexity" evidence="1">
    <location>
        <begin position="10"/>
        <end position="21"/>
    </location>
</feature>